<dbReference type="InterPro" id="IPR022675">
    <property type="entry name" value="G6P_DH_C"/>
</dbReference>
<keyword evidence="3" id="KW-0521">NADP</keyword>
<keyword evidence="5" id="KW-0119">Carbohydrate metabolism</keyword>
<evidence type="ECO:0000313" key="8">
    <source>
        <dbReference type="EMBL" id="UYV66389.1"/>
    </source>
</evidence>
<dbReference type="Pfam" id="PF02781">
    <property type="entry name" value="G6PD_C"/>
    <property type="match status" value="1"/>
</dbReference>
<evidence type="ECO:0000259" key="7">
    <source>
        <dbReference type="Pfam" id="PF02781"/>
    </source>
</evidence>
<evidence type="ECO:0000313" key="9">
    <source>
        <dbReference type="Proteomes" id="UP001235939"/>
    </source>
</evidence>
<dbReference type="PANTHER" id="PTHR23429">
    <property type="entry name" value="GLUCOSE-6-PHOSPHATE 1-DEHYDROGENASE G6PD"/>
    <property type="match status" value="1"/>
</dbReference>
<dbReference type="PANTHER" id="PTHR23429:SF0">
    <property type="entry name" value="GLUCOSE-6-PHOSPHATE 1-DEHYDROGENASE"/>
    <property type="match status" value="1"/>
</dbReference>
<dbReference type="Proteomes" id="UP001235939">
    <property type="component" value="Chromosome 04"/>
</dbReference>
<dbReference type="InterPro" id="IPR001282">
    <property type="entry name" value="G6P_DH"/>
</dbReference>
<organism evidence="8 9">
    <name type="scientific">Cordylochernes scorpioides</name>
    <dbReference type="NCBI Taxonomy" id="51811"/>
    <lineage>
        <taxon>Eukaryota</taxon>
        <taxon>Metazoa</taxon>
        <taxon>Ecdysozoa</taxon>
        <taxon>Arthropoda</taxon>
        <taxon>Chelicerata</taxon>
        <taxon>Arachnida</taxon>
        <taxon>Pseudoscorpiones</taxon>
        <taxon>Cheliferoidea</taxon>
        <taxon>Chernetidae</taxon>
        <taxon>Cordylochernes</taxon>
    </lineage>
</organism>
<evidence type="ECO:0000256" key="2">
    <source>
        <dbReference type="ARBA" id="ARBA00013019"/>
    </source>
</evidence>
<evidence type="ECO:0000256" key="6">
    <source>
        <dbReference type="ARBA" id="ARBA00047696"/>
    </source>
</evidence>
<evidence type="ECO:0000256" key="4">
    <source>
        <dbReference type="ARBA" id="ARBA00023002"/>
    </source>
</evidence>
<dbReference type="EMBL" id="CP092866">
    <property type="protein sequence ID" value="UYV66389.1"/>
    <property type="molecule type" value="Genomic_DNA"/>
</dbReference>
<feature type="domain" description="Glucose-6-phosphate dehydrogenase C-terminal" evidence="7">
    <location>
        <begin position="7"/>
        <end position="223"/>
    </location>
</feature>
<keyword evidence="9" id="KW-1185">Reference proteome</keyword>
<keyword evidence="4" id="KW-0560">Oxidoreductase</keyword>
<evidence type="ECO:0000256" key="5">
    <source>
        <dbReference type="ARBA" id="ARBA00023277"/>
    </source>
</evidence>
<evidence type="ECO:0000256" key="3">
    <source>
        <dbReference type="ARBA" id="ARBA00022857"/>
    </source>
</evidence>
<comment type="catalytic activity">
    <reaction evidence="6">
        <text>D-glucose 6-phosphate + NADP(+) = 6-phospho-D-glucono-1,5-lactone + NADPH + H(+)</text>
        <dbReference type="Rhea" id="RHEA:15841"/>
        <dbReference type="ChEBI" id="CHEBI:15378"/>
        <dbReference type="ChEBI" id="CHEBI:57783"/>
        <dbReference type="ChEBI" id="CHEBI:57955"/>
        <dbReference type="ChEBI" id="CHEBI:58349"/>
        <dbReference type="ChEBI" id="CHEBI:61548"/>
        <dbReference type="EC" id="1.1.1.49"/>
    </reaction>
    <physiologicalReaction direction="left-to-right" evidence="6">
        <dbReference type="Rhea" id="RHEA:15842"/>
    </physiologicalReaction>
</comment>
<evidence type="ECO:0000256" key="1">
    <source>
        <dbReference type="ARBA" id="ARBA00004959"/>
    </source>
</evidence>
<dbReference type="PRINTS" id="PR00079">
    <property type="entry name" value="G6PDHDRGNASE"/>
</dbReference>
<name>A0ABY6KC20_9ARAC</name>
<dbReference type="Gene3D" id="3.30.360.10">
    <property type="entry name" value="Dihydrodipicolinate Reductase, domain 2"/>
    <property type="match status" value="1"/>
</dbReference>
<protein>
    <recommendedName>
        <fullName evidence="2">glucose-6-phosphate dehydrogenase (NADP(+))</fullName>
        <ecNumber evidence="2">1.1.1.49</ecNumber>
    </recommendedName>
</protein>
<reference evidence="8 9" key="1">
    <citation type="submission" date="2022-01" db="EMBL/GenBank/DDBJ databases">
        <title>A chromosomal length assembly of Cordylochernes scorpioides.</title>
        <authorList>
            <person name="Zeh D."/>
            <person name="Zeh J."/>
        </authorList>
    </citation>
    <scope>NUCLEOTIDE SEQUENCE [LARGE SCALE GENOMIC DNA]</scope>
    <source>
        <strain evidence="8">IN4F17</strain>
        <tissue evidence="8">Whole Body</tissue>
    </source>
</reference>
<dbReference type="SUPFAM" id="SSF55347">
    <property type="entry name" value="Glyceraldehyde-3-phosphate dehydrogenase-like, C-terminal domain"/>
    <property type="match status" value="1"/>
</dbReference>
<proteinExistence type="predicted"/>
<comment type="pathway">
    <text evidence="1">Carbohydrate degradation; pentose phosphate pathway.</text>
</comment>
<dbReference type="EC" id="1.1.1.49" evidence="2"/>
<gene>
    <name evidence="8" type="ORF">LAZ67_4001520</name>
</gene>
<accession>A0ABY6KC20</accession>
<sequence length="304" mass="34803">MSNVGSRFANRIFAPAWNRENISSIQITFKEPFGTEGRGGYFDNYGIIRDVMQNHLLQILSLVAMEKPVSTSAEHIRDEKVKVLKFIPPVKLEDVVLGQYEGDPCAPHDDPASQGYLDDPTVPPNSSTPTFALATLFIPNERWEGVPFFLRCGKALNERKAEIRLQFKDVVGDIFEGSCKRNELVMRVQPGEAIYLKMMTKIPATAFKMEESEMELTYNDRYKVWLLLFWWNTVFSSPFLPIEKIEKKKKLKKSEIVLESDGSINKKWCNYHSNKNLLKNAFSFIVFLAVLDTEMTNILGLVTF</sequence>